<accession>A0A6M4EKE1</accession>
<dbReference type="EMBL" id="MT424636">
    <property type="protein sequence ID" value="QJQ82587.1"/>
    <property type="molecule type" value="Genomic_DNA"/>
</dbReference>
<name>A0A6M4EKE1_9CAUD</name>
<keyword evidence="2" id="KW-1185">Reference proteome</keyword>
<evidence type="ECO:0000313" key="2">
    <source>
        <dbReference type="Proteomes" id="UP000502509"/>
    </source>
</evidence>
<organism evidence="1 2">
    <name type="scientific">Synechococcus phage S-SBP1</name>
    <dbReference type="NCBI Taxonomy" id="2735125"/>
    <lineage>
        <taxon>Viruses</taxon>
        <taxon>Duplodnaviria</taxon>
        <taxon>Heunggongvirae</taxon>
        <taxon>Uroviricota</taxon>
        <taxon>Caudoviricetes</taxon>
        <taxon>Autographivirales</taxon>
        <taxon>Sechaudvirinae</taxon>
        <taxon>Spiovirus</taxon>
        <taxon>Spiovirus sbp1</taxon>
    </lineage>
</organism>
<dbReference type="Proteomes" id="UP000502509">
    <property type="component" value="Segment"/>
</dbReference>
<proteinExistence type="predicted"/>
<gene>
    <name evidence="1" type="ORF">SSBP1_gp21</name>
</gene>
<evidence type="ECO:0000313" key="1">
    <source>
        <dbReference type="EMBL" id="QJQ82587.1"/>
    </source>
</evidence>
<protein>
    <submittedName>
        <fullName evidence="1">Uncharacterized protein</fullName>
    </submittedName>
</protein>
<sequence length="63" mass="7126">MQIQTSHSTLNIGLTVDLLVSELEERFPLTNPGPADQINTIMYQAGQRSVVDWINSRIQNEEL</sequence>
<reference evidence="1 2" key="1">
    <citation type="submission" date="2020-05" db="EMBL/GenBank/DDBJ databases">
        <title>Programmed transcriptomes of a marine cyanopodovirus and its Synechococcus host during infection.</title>
        <authorList>
            <person name="Huang S."/>
        </authorList>
    </citation>
    <scope>NUCLEOTIDE SEQUENCE [LARGE SCALE GENOMIC DNA]</scope>
</reference>